<dbReference type="STRING" id="1237149.C900_02459"/>
<evidence type="ECO:0000313" key="2">
    <source>
        <dbReference type="Proteomes" id="UP000011135"/>
    </source>
</evidence>
<gene>
    <name evidence="1" type="ORF">C900_02459</name>
</gene>
<sequence length="734" mass="83720">MDQDILDCLNDIKGKGSFACSSTEPFIFPALDVEGVGELSYPINKPQAVALIDVAHKAAFGKGSLTIVDNKVRSAWEIDAEKLKFNGDKWEKLIRRILVNIKSDLGIEEDEVAAHLYKMLIYEKGDFFLPHKDSEKEKGMFGTLIIGLPAHHSGGELLVSFDGKQKVIRFDSCCDDSVIPYAAFYSDCDHEIKPLTSGYRVVLIYNLIQKKAGKQIQLEPLQKYVNKLAGLLKADERNPDMTQKIILLGHQYTPENFSAENLKLDDRSRAEALLRAAEQAGYYAKMCLVTSYKAGMPAYDGYGYGYDEEPDEYATMDEVYDESLYVEHWLSEGVPPLGNIRFEEKDLLVPFHLDEGEPIVKESTGYMGNYGPDIMYWYHYGAVILWSAEIHEKLLPEQTAANKLEWIAYYNKHRNQLNEREISLCEIILSGSLDDQHYEKADYNIIIDWLIGENDTSCFRRIGNRLLKEHFLGIDTTHWIKLARFYPMKYLGHIFNEVGQEGNTKIMTHLLSILHALTTLPECSSEVSLCLKALPDYFAKTDLKKDNQPVTTKSLEDLLALEGMFPQKETWVEAMTAILMAPGERSYINMVLLNKVMASKKRTALACKLLLVCHDNLQDRVNNMPQPPADWSRLVPQSKPYAQQWNLLSGFMQSPVQHTFDYRTNMQERKLMESAISSVKADLTMETIKKGSPHTLRITKTQATYKQQFREWQEDTELLKKAAKKVEAFVCQPE</sequence>
<dbReference type="EMBL" id="AMZN01000037">
    <property type="protein sequence ID" value="ELR71544.1"/>
    <property type="molecule type" value="Genomic_DNA"/>
</dbReference>
<dbReference type="PANTHER" id="PTHR33099">
    <property type="entry name" value="FE2OG DIOXYGENASE DOMAIN-CONTAINING PROTEIN"/>
    <property type="match status" value="1"/>
</dbReference>
<comment type="caution">
    <text evidence="1">The sequence shown here is derived from an EMBL/GenBank/DDBJ whole genome shotgun (WGS) entry which is preliminary data.</text>
</comment>
<name>L8JVB4_9BACT</name>
<dbReference type="AlphaFoldDB" id="L8JVB4"/>
<evidence type="ECO:0000313" key="1">
    <source>
        <dbReference type="EMBL" id="ELR71544.1"/>
    </source>
</evidence>
<reference evidence="1 2" key="1">
    <citation type="submission" date="2012-12" db="EMBL/GenBank/DDBJ databases">
        <title>Genome assembly of Fulvivirga imtechensis AK7.</title>
        <authorList>
            <person name="Nupur N."/>
            <person name="Khatri I."/>
            <person name="Kumar R."/>
            <person name="Subramanian S."/>
            <person name="Pinnaka A."/>
        </authorList>
    </citation>
    <scope>NUCLEOTIDE SEQUENCE [LARGE SCALE GENOMIC DNA]</scope>
    <source>
        <strain evidence="1 2">AK7</strain>
    </source>
</reference>
<dbReference type="eggNOG" id="COG3751">
    <property type="taxonomic scope" value="Bacteria"/>
</dbReference>
<dbReference type="Gene3D" id="2.60.120.620">
    <property type="entry name" value="q2cbj1_9rhob like domain"/>
    <property type="match status" value="1"/>
</dbReference>
<keyword evidence="2" id="KW-1185">Reference proteome</keyword>
<evidence type="ECO:0008006" key="3">
    <source>
        <dbReference type="Google" id="ProtNLM"/>
    </source>
</evidence>
<dbReference type="PANTHER" id="PTHR33099:SF13">
    <property type="entry name" value="F-BOX DOMAIN-CONTAINING PROTEIN-RELATED"/>
    <property type="match status" value="1"/>
</dbReference>
<proteinExistence type="predicted"/>
<dbReference type="Proteomes" id="UP000011135">
    <property type="component" value="Unassembled WGS sequence"/>
</dbReference>
<accession>L8JVB4</accession>
<protein>
    <recommendedName>
        <fullName evidence="3">Prolyl 4-hydroxylase alpha subunit Fe(2+) 2OG dioxygenase domain-containing protein</fullName>
    </recommendedName>
</protein>
<organism evidence="1 2">
    <name type="scientific">Fulvivirga imtechensis AK7</name>
    <dbReference type="NCBI Taxonomy" id="1237149"/>
    <lineage>
        <taxon>Bacteria</taxon>
        <taxon>Pseudomonadati</taxon>
        <taxon>Bacteroidota</taxon>
        <taxon>Cytophagia</taxon>
        <taxon>Cytophagales</taxon>
        <taxon>Fulvivirgaceae</taxon>
        <taxon>Fulvivirga</taxon>
    </lineage>
</organism>